<dbReference type="OrthoDB" id="10256179at2759"/>
<dbReference type="GO" id="GO:0005743">
    <property type="term" value="C:mitochondrial inner membrane"/>
    <property type="evidence" value="ECO:0007669"/>
    <property type="project" value="TreeGrafter"/>
</dbReference>
<dbReference type="GO" id="GO:0034551">
    <property type="term" value="P:mitochondrial respiratory chain complex III assembly"/>
    <property type="evidence" value="ECO:0007669"/>
    <property type="project" value="TreeGrafter"/>
</dbReference>
<feature type="compositionally biased region" description="Polar residues" evidence="2">
    <location>
        <begin position="73"/>
        <end position="82"/>
    </location>
</feature>
<dbReference type="KEGG" id="lbc:LACBIDRAFT_315956"/>
<evidence type="ECO:0000313" key="4">
    <source>
        <dbReference type="Proteomes" id="UP000001194"/>
    </source>
</evidence>
<dbReference type="Gene3D" id="2.130.10.30">
    <property type="entry name" value="Regulator of chromosome condensation 1/beta-lactamase-inhibitor protein II"/>
    <property type="match status" value="1"/>
</dbReference>
<dbReference type="InterPro" id="IPR053245">
    <property type="entry name" value="MitoProcess-Associated"/>
</dbReference>
<name>B0D3K3_LACBS</name>
<dbReference type="SUPFAM" id="SSF50985">
    <property type="entry name" value="RCC1/BLIP-II"/>
    <property type="match status" value="1"/>
</dbReference>
<accession>B0D3K3</accession>
<sequence>MFKRAGSSLAPHLRRLHTRSSASADVVNKNIRRNPRAVALASTVIVGSVLWYTTNQKVYNDAQSSSAVSSSSKGPTLTGNELTNDHSDTLHSLVWGSNRSKTLLPNGQSDEPIRAPAVAGWLEGVALRDLALHERHGACVDARGDVYQWGDAFFGQEEPGNRMPHRTLRGKNIVNLQLTEAKLFALSASGKIYVLATDAKSQELRPGVPTPSSDSWWGTGWLWGEDETVDFVQIAPREPLGWGESFVAIAAGKNHLLAVTSKGRTYGLPVNKAANEYGQLGFRRFDIPDPASRITHNAAHLHVELVPKSLLDPYRKSSRAIRAPSTGSSSNNILSNVDDTSIRFCPTIFEIPVLQGVDVAQVAAGGRSSFARTTDGRVLGWGANEYGQIGLGSVPLDTITVPTEVVLWRMVPSKIRSKCQAVTAGGDLTAFTMERVSDVGAVTLDLLLAGNGQYGGLGNNTYSNAQGQPTRVKAVSGLLQYNDGTRRLEPVAPEAISISPTGHILVALDSSVSSGGVGGKDLMTWGKNYDSELGNGKKASVPVPMTLETPDGGRFMLMEVQAKEVKDLHGKVWKRGIKVEQHAVAGYGNSAVYWKIAT</sequence>
<dbReference type="InterPro" id="IPR009091">
    <property type="entry name" value="RCC1/BLIP-II"/>
</dbReference>
<dbReference type="STRING" id="486041.B0D3K3"/>
<dbReference type="EMBL" id="DS547096">
    <property type="protein sequence ID" value="EDR11289.1"/>
    <property type="molecule type" value="Genomic_DNA"/>
</dbReference>
<dbReference type="GeneID" id="6074146"/>
<feature type="region of interest" description="Disordered" evidence="2">
    <location>
        <begin position="63"/>
        <end position="83"/>
    </location>
</feature>
<evidence type="ECO:0000256" key="2">
    <source>
        <dbReference type="SAM" id="MobiDB-lite"/>
    </source>
</evidence>
<dbReference type="PANTHER" id="PTHR47563">
    <property type="entry name" value="PROTEIN FMP25, MITOCHONDRIAL"/>
    <property type="match status" value="1"/>
</dbReference>
<keyword evidence="4" id="KW-1185">Reference proteome</keyword>
<dbReference type="AlphaFoldDB" id="B0D3K3"/>
<dbReference type="Pfam" id="PF13540">
    <property type="entry name" value="RCC1_2"/>
    <property type="match status" value="1"/>
</dbReference>
<organism evidence="4">
    <name type="scientific">Laccaria bicolor (strain S238N-H82 / ATCC MYA-4686)</name>
    <name type="common">Bicoloured deceiver</name>
    <name type="synonym">Laccaria laccata var. bicolor</name>
    <dbReference type="NCBI Taxonomy" id="486041"/>
    <lineage>
        <taxon>Eukaryota</taxon>
        <taxon>Fungi</taxon>
        <taxon>Dikarya</taxon>
        <taxon>Basidiomycota</taxon>
        <taxon>Agaricomycotina</taxon>
        <taxon>Agaricomycetes</taxon>
        <taxon>Agaricomycetidae</taxon>
        <taxon>Agaricales</taxon>
        <taxon>Agaricineae</taxon>
        <taxon>Hydnangiaceae</taxon>
        <taxon>Laccaria</taxon>
    </lineage>
</organism>
<reference evidence="3 4" key="1">
    <citation type="journal article" date="2008" name="Nature">
        <title>The genome of Laccaria bicolor provides insights into mycorrhizal symbiosis.</title>
        <authorList>
            <person name="Martin F."/>
            <person name="Aerts A."/>
            <person name="Ahren D."/>
            <person name="Brun A."/>
            <person name="Danchin E.G.J."/>
            <person name="Duchaussoy F."/>
            <person name="Gibon J."/>
            <person name="Kohler A."/>
            <person name="Lindquist E."/>
            <person name="Pereda V."/>
            <person name="Salamov A."/>
            <person name="Shapiro H.J."/>
            <person name="Wuyts J."/>
            <person name="Blaudez D."/>
            <person name="Buee M."/>
            <person name="Brokstein P."/>
            <person name="Canbaeck B."/>
            <person name="Cohen D."/>
            <person name="Courty P.E."/>
            <person name="Coutinho P.M."/>
            <person name="Delaruelle C."/>
            <person name="Detter J.C."/>
            <person name="Deveau A."/>
            <person name="DiFazio S."/>
            <person name="Duplessis S."/>
            <person name="Fraissinet-Tachet L."/>
            <person name="Lucic E."/>
            <person name="Frey-Klett P."/>
            <person name="Fourrey C."/>
            <person name="Feussner I."/>
            <person name="Gay G."/>
            <person name="Grimwood J."/>
            <person name="Hoegger P.J."/>
            <person name="Jain P."/>
            <person name="Kilaru S."/>
            <person name="Labbe J."/>
            <person name="Lin Y.C."/>
            <person name="Legue V."/>
            <person name="Le Tacon F."/>
            <person name="Marmeisse R."/>
            <person name="Melayah D."/>
            <person name="Montanini B."/>
            <person name="Muratet M."/>
            <person name="Nehls U."/>
            <person name="Niculita-Hirzel H."/>
            <person name="Oudot-Le Secq M.P."/>
            <person name="Peter M."/>
            <person name="Quesneville H."/>
            <person name="Rajashekar B."/>
            <person name="Reich M."/>
            <person name="Rouhier N."/>
            <person name="Schmutz J."/>
            <person name="Yin T."/>
            <person name="Chalot M."/>
            <person name="Henrissat B."/>
            <person name="Kuees U."/>
            <person name="Lucas S."/>
            <person name="Van de Peer Y."/>
            <person name="Podila G.K."/>
            <person name="Polle A."/>
            <person name="Pukkila P.J."/>
            <person name="Richardson P.M."/>
            <person name="Rouze P."/>
            <person name="Sanders I.R."/>
            <person name="Stajich J.E."/>
            <person name="Tunlid A."/>
            <person name="Tuskan G."/>
            <person name="Grigoriev I.V."/>
        </authorList>
    </citation>
    <scope>NUCLEOTIDE SEQUENCE [LARGE SCALE GENOMIC DNA]</scope>
    <source>
        <strain evidence="4">S238N-H82 / ATCC MYA-4686</strain>
    </source>
</reference>
<dbReference type="InterPro" id="IPR000408">
    <property type="entry name" value="Reg_chr_condens"/>
</dbReference>
<evidence type="ECO:0000313" key="3">
    <source>
        <dbReference type="EMBL" id="EDR11289.1"/>
    </source>
</evidence>
<feature type="repeat" description="RCC1" evidence="1">
    <location>
        <begin position="376"/>
        <end position="435"/>
    </location>
</feature>
<dbReference type="HOGENOM" id="CLU_021989_0_0_1"/>
<proteinExistence type="predicted"/>
<dbReference type="RefSeq" id="XP_001878590.1">
    <property type="nucleotide sequence ID" value="XM_001878555.1"/>
</dbReference>
<dbReference type="PANTHER" id="PTHR47563:SF1">
    <property type="entry name" value="PROTEIN FMP25, MITOCHONDRIAL"/>
    <property type="match status" value="1"/>
</dbReference>
<protein>
    <submittedName>
        <fullName evidence="3">Predicted protein</fullName>
    </submittedName>
</protein>
<dbReference type="PROSITE" id="PS50012">
    <property type="entry name" value="RCC1_3"/>
    <property type="match status" value="1"/>
</dbReference>
<dbReference type="InParanoid" id="B0D3K3"/>
<evidence type="ECO:0000256" key="1">
    <source>
        <dbReference type="PROSITE-ProRule" id="PRU00235"/>
    </source>
</evidence>
<gene>
    <name evidence="3" type="ORF">LACBIDRAFT_315956</name>
</gene>
<dbReference type="Proteomes" id="UP000001194">
    <property type="component" value="Unassembled WGS sequence"/>
</dbReference>